<organism evidence="1 2">
    <name type="scientific">Pseudocercospora eumusae</name>
    <dbReference type="NCBI Taxonomy" id="321146"/>
    <lineage>
        <taxon>Eukaryota</taxon>
        <taxon>Fungi</taxon>
        <taxon>Dikarya</taxon>
        <taxon>Ascomycota</taxon>
        <taxon>Pezizomycotina</taxon>
        <taxon>Dothideomycetes</taxon>
        <taxon>Dothideomycetidae</taxon>
        <taxon>Mycosphaerellales</taxon>
        <taxon>Mycosphaerellaceae</taxon>
        <taxon>Pseudocercospora</taxon>
    </lineage>
</organism>
<reference evidence="1 2" key="1">
    <citation type="submission" date="2015-07" db="EMBL/GenBank/DDBJ databases">
        <title>Comparative genomics of the Sigatoka disease complex on banana suggests a link between parallel evolutionary changes in Pseudocercospora fijiensis and Pseudocercospora eumusae and increased virulence on the banana host.</title>
        <authorList>
            <person name="Chang T.-C."/>
            <person name="Salvucci A."/>
            <person name="Crous P.W."/>
            <person name="Stergiopoulos I."/>
        </authorList>
    </citation>
    <scope>NUCLEOTIDE SEQUENCE [LARGE SCALE GENOMIC DNA]</scope>
    <source>
        <strain evidence="1 2">CBS 114824</strain>
    </source>
</reference>
<sequence length="65" mass="7323">MALESYEKLLITDVKVDLQLEESQHLGCDELEDISPVIFSGWRTVLEGNHFVILIAAEYKTISTA</sequence>
<dbReference type="AlphaFoldDB" id="A0A139GZF1"/>
<gene>
    <name evidence="1" type="ORF">AC578_5263</name>
</gene>
<proteinExistence type="predicted"/>
<accession>A0A139GZF1</accession>
<keyword evidence="2" id="KW-1185">Reference proteome</keyword>
<evidence type="ECO:0000313" key="2">
    <source>
        <dbReference type="Proteomes" id="UP000070133"/>
    </source>
</evidence>
<dbReference type="EMBL" id="LFZN01000210">
    <property type="protein sequence ID" value="KXS95549.1"/>
    <property type="molecule type" value="Genomic_DNA"/>
</dbReference>
<comment type="caution">
    <text evidence="1">The sequence shown here is derived from an EMBL/GenBank/DDBJ whole genome shotgun (WGS) entry which is preliminary data.</text>
</comment>
<protein>
    <submittedName>
        <fullName evidence="1">Uncharacterized protein</fullName>
    </submittedName>
</protein>
<dbReference type="Proteomes" id="UP000070133">
    <property type="component" value="Unassembled WGS sequence"/>
</dbReference>
<evidence type="ECO:0000313" key="1">
    <source>
        <dbReference type="EMBL" id="KXS95549.1"/>
    </source>
</evidence>
<name>A0A139GZF1_9PEZI</name>